<reference evidence="1" key="1">
    <citation type="journal article" date="2021" name="PeerJ">
        <title>Extensive microbial diversity within the chicken gut microbiome revealed by metagenomics and culture.</title>
        <authorList>
            <person name="Gilroy R."/>
            <person name="Ravi A."/>
            <person name="Getino M."/>
            <person name="Pursley I."/>
            <person name="Horton D.L."/>
            <person name="Alikhan N.F."/>
            <person name="Baker D."/>
            <person name="Gharbi K."/>
            <person name="Hall N."/>
            <person name="Watson M."/>
            <person name="Adriaenssens E.M."/>
            <person name="Foster-Nyarko E."/>
            <person name="Jarju S."/>
            <person name="Secka A."/>
            <person name="Antonio M."/>
            <person name="Oren A."/>
            <person name="Chaudhuri R.R."/>
            <person name="La Ragione R."/>
            <person name="Hildebrand F."/>
            <person name="Pallen M.J."/>
        </authorList>
    </citation>
    <scope>NUCLEOTIDE SEQUENCE</scope>
    <source>
        <strain evidence="1">ChiSjej3B21-8574</strain>
    </source>
</reference>
<dbReference type="EMBL" id="DWWD01000024">
    <property type="protein sequence ID" value="HJC50205.1"/>
    <property type="molecule type" value="Genomic_DNA"/>
</dbReference>
<accession>A0A9D2T9P0</accession>
<sequence length="138" mass="15743">MKKAYQSPEIHRVELTPMPDIDLANASDEELSAAMKAGLYFENKVCYQQNREFKICELLGRTVLMPVKRDAEQISRITAIGAEEKFLWGKLSKRRTKADLVDLLAAEQGREGRAVEADVNKFIKKAIEENLIIRCDMK</sequence>
<reference evidence="1" key="2">
    <citation type="submission" date="2021-04" db="EMBL/GenBank/DDBJ databases">
        <authorList>
            <person name="Gilroy R."/>
        </authorList>
    </citation>
    <scope>NUCLEOTIDE SEQUENCE</scope>
    <source>
        <strain evidence="1">ChiSjej3B21-8574</strain>
    </source>
</reference>
<dbReference type="Proteomes" id="UP000823904">
    <property type="component" value="Unassembled WGS sequence"/>
</dbReference>
<evidence type="ECO:0000313" key="2">
    <source>
        <dbReference type="Proteomes" id="UP000823904"/>
    </source>
</evidence>
<name>A0A9D2T9P0_9FIRM</name>
<evidence type="ECO:0000313" key="1">
    <source>
        <dbReference type="EMBL" id="HJC50205.1"/>
    </source>
</evidence>
<gene>
    <name evidence="1" type="ORF">H9754_06460</name>
</gene>
<protein>
    <submittedName>
        <fullName evidence="1">PqqD family protein</fullName>
    </submittedName>
</protein>
<organism evidence="1 2">
    <name type="scientific">Candidatus Anaerostipes avistercoris</name>
    <dbReference type="NCBI Taxonomy" id="2838462"/>
    <lineage>
        <taxon>Bacteria</taxon>
        <taxon>Bacillati</taxon>
        <taxon>Bacillota</taxon>
        <taxon>Clostridia</taxon>
        <taxon>Lachnospirales</taxon>
        <taxon>Lachnospiraceae</taxon>
        <taxon>Anaerostipes</taxon>
    </lineage>
</organism>
<dbReference type="AlphaFoldDB" id="A0A9D2T9P0"/>
<proteinExistence type="predicted"/>
<comment type="caution">
    <text evidence="1">The sequence shown here is derived from an EMBL/GenBank/DDBJ whole genome shotgun (WGS) entry which is preliminary data.</text>
</comment>